<evidence type="ECO:0000256" key="2">
    <source>
        <dbReference type="SAM" id="SignalP"/>
    </source>
</evidence>
<organism evidence="3 4">
    <name type="scientific">Pocillopora meandrina</name>
    <dbReference type="NCBI Taxonomy" id="46732"/>
    <lineage>
        <taxon>Eukaryota</taxon>
        <taxon>Metazoa</taxon>
        <taxon>Cnidaria</taxon>
        <taxon>Anthozoa</taxon>
        <taxon>Hexacorallia</taxon>
        <taxon>Scleractinia</taxon>
        <taxon>Astrocoeniina</taxon>
        <taxon>Pocilloporidae</taxon>
        <taxon>Pocillopora</taxon>
    </lineage>
</organism>
<evidence type="ECO:0000313" key="4">
    <source>
        <dbReference type="Proteomes" id="UP001159428"/>
    </source>
</evidence>
<sequence>MKFCALIFLVYLAIGAVAGKKNKLCSKILDKLSDLEDLINKKQDCCEPKPVTPPSSCKEIYDKDSASPNKAYDLKLGDKDVSVYCSMSGELGDCGGGGWTLVMKTDGAKQTFVYDSKVWSSMSSVSPENGDTGLDHLETLLPTYWSTSFSKICLGMKIDGVTRFLRLHQKADSLYALIGDGQYRATSLGRDVWKKLIGPNASLQRNCNQEGFSSRVTSTGHTRVRIGIISNQEGDCHTPDSFIGFGAGGSGFKNACGNGASWGPDNGDKNIKAFGYIFVQ</sequence>
<comment type="caution">
    <text evidence="3">The sequence shown here is derived from an EMBL/GenBank/DDBJ whole genome shotgun (WGS) entry which is preliminary data.</text>
</comment>
<feature type="signal peptide" evidence="2">
    <location>
        <begin position="1"/>
        <end position="19"/>
    </location>
</feature>
<dbReference type="GO" id="GO:0070492">
    <property type="term" value="F:oligosaccharide binding"/>
    <property type="evidence" value="ECO:0007669"/>
    <property type="project" value="TreeGrafter"/>
</dbReference>
<reference evidence="3 4" key="1">
    <citation type="submission" date="2022-05" db="EMBL/GenBank/DDBJ databases">
        <authorList>
            <consortium name="Genoscope - CEA"/>
            <person name="William W."/>
        </authorList>
    </citation>
    <scope>NUCLEOTIDE SEQUENCE [LARGE SCALE GENOMIC DNA]</scope>
</reference>
<name>A0AAU9X488_9CNID</name>
<dbReference type="Proteomes" id="UP001159428">
    <property type="component" value="Unassembled WGS sequence"/>
</dbReference>
<dbReference type="PANTHER" id="PTHR16146:SF46">
    <property type="entry name" value="INTELECTIN-1A-RELATED"/>
    <property type="match status" value="1"/>
</dbReference>
<feature type="chain" id="PRO_5043796164" description="Fibrinogen C-terminal domain-containing protein" evidence="2">
    <location>
        <begin position="20"/>
        <end position="280"/>
    </location>
</feature>
<keyword evidence="2" id="KW-0732">Signal</keyword>
<proteinExistence type="predicted"/>
<dbReference type="GO" id="GO:0005615">
    <property type="term" value="C:extracellular space"/>
    <property type="evidence" value="ECO:0007669"/>
    <property type="project" value="TreeGrafter"/>
</dbReference>
<accession>A0AAU9X488</accession>
<protein>
    <recommendedName>
        <fullName evidence="5">Fibrinogen C-terminal domain-containing protein</fullName>
    </recommendedName>
</protein>
<evidence type="ECO:0000313" key="3">
    <source>
        <dbReference type="EMBL" id="CAH3136387.1"/>
    </source>
</evidence>
<keyword evidence="1" id="KW-1015">Disulfide bond</keyword>
<evidence type="ECO:0000256" key="1">
    <source>
        <dbReference type="ARBA" id="ARBA00023157"/>
    </source>
</evidence>
<dbReference type="EMBL" id="CALNXJ010000030">
    <property type="protein sequence ID" value="CAH3136387.1"/>
    <property type="molecule type" value="Genomic_DNA"/>
</dbReference>
<dbReference type="InterPro" id="IPR014716">
    <property type="entry name" value="Fibrinogen_a/b/g_C_1"/>
</dbReference>
<dbReference type="AlphaFoldDB" id="A0AAU9X488"/>
<evidence type="ECO:0008006" key="5">
    <source>
        <dbReference type="Google" id="ProtNLM"/>
    </source>
</evidence>
<dbReference type="Gene3D" id="3.90.215.10">
    <property type="entry name" value="Gamma Fibrinogen, chain A, domain 1"/>
    <property type="match status" value="1"/>
</dbReference>
<dbReference type="PANTHER" id="PTHR16146">
    <property type="entry name" value="INTELECTIN"/>
    <property type="match status" value="1"/>
</dbReference>
<keyword evidence="4" id="KW-1185">Reference proteome</keyword>
<gene>
    <name evidence="3" type="ORF">PMEA_00017685</name>
</gene>